<organism evidence="7 8">
    <name type="scientific">Marinomonas balearica</name>
    <dbReference type="NCBI Taxonomy" id="491947"/>
    <lineage>
        <taxon>Bacteria</taxon>
        <taxon>Pseudomonadati</taxon>
        <taxon>Pseudomonadota</taxon>
        <taxon>Gammaproteobacteria</taxon>
        <taxon>Oceanospirillales</taxon>
        <taxon>Oceanospirillaceae</taxon>
        <taxon>Marinomonas</taxon>
    </lineage>
</organism>
<dbReference type="GO" id="GO:0030288">
    <property type="term" value="C:outer membrane-bounded periplasmic space"/>
    <property type="evidence" value="ECO:0007669"/>
    <property type="project" value="TreeGrafter"/>
</dbReference>
<dbReference type="RefSeq" id="WP_133504071.1">
    <property type="nucleotide sequence ID" value="NZ_SNXC01000012.1"/>
</dbReference>
<sequence length="540" mass="60589">MKLKQSLIASAVLAAALGASYVQAAKVPEGVKLAAVQEIVKGGESEPATLDQQKLQGTPGSLRGRDLFEGLFNEDGDGNLIPGVATSYDANEDNTVYTFHLRDDAKWSNGDSVTAHDFVFAFQRLVDPKTAADYAWFAELPGMINATDIINGKKPATELGVEAADDYTFVVRLEKPNAYFPKMTIHNTLFPAPKKVIEKWGDDWTKQDHIVFNGAYVLDKWNVNEKMVLVRNPMYWNDKETVINKVTYLPIPDVSVEFKRYQAGEMDLTSYTGIPTNRYKQLMKDTPDEVHITPQLGTYYYLFNTTKAPFDDVRVRKALSYAIDRDIIVKYVKGTGELPAYGFTPDIVNGFNPIKPDYATWTQAERNEKAKELLAEAGFGPSNPLKFPLLYNTNDQHKKVAVAIASMWKKNIGVTATLENQEWKTYLDTRNTQNFSVARAGWIGDYNEASTFLQILTTTAGSNDGKYSNAEYDRLMNEASSMQDPSVNYAKAEDILINQDMGIAPIYTYITKRLVKPYVGGYMPNPEDNTYTRDQYIIAH</sequence>
<evidence type="ECO:0000313" key="7">
    <source>
        <dbReference type="EMBL" id="TDO97502.1"/>
    </source>
</evidence>
<dbReference type="Gene3D" id="3.40.190.10">
    <property type="entry name" value="Periplasmic binding protein-like II"/>
    <property type="match status" value="1"/>
</dbReference>
<comment type="caution">
    <text evidence="7">The sequence shown here is derived from an EMBL/GenBank/DDBJ whole genome shotgun (WGS) entry which is preliminary data.</text>
</comment>
<dbReference type="FunFam" id="3.10.105.10:FF:000001">
    <property type="entry name" value="Oligopeptide ABC transporter, oligopeptide-binding protein"/>
    <property type="match status" value="1"/>
</dbReference>
<comment type="subcellular location">
    <subcellularLocation>
        <location evidence="1">Cell envelope</location>
    </subcellularLocation>
</comment>
<dbReference type="GO" id="GO:0043190">
    <property type="term" value="C:ATP-binding cassette (ABC) transporter complex"/>
    <property type="evidence" value="ECO:0007669"/>
    <property type="project" value="InterPro"/>
</dbReference>
<dbReference type="InterPro" id="IPR023765">
    <property type="entry name" value="SBP_5_CS"/>
</dbReference>
<dbReference type="AlphaFoldDB" id="A0A4V3CGG0"/>
<evidence type="ECO:0000313" key="8">
    <source>
        <dbReference type="Proteomes" id="UP000294656"/>
    </source>
</evidence>
<evidence type="ECO:0000256" key="5">
    <source>
        <dbReference type="SAM" id="SignalP"/>
    </source>
</evidence>
<feature type="signal peptide" evidence="5">
    <location>
        <begin position="1"/>
        <end position="24"/>
    </location>
</feature>
<dbReference type="PANTHER" id="PTHR30290">
    <property type="entry name" value="PERIPLASMIC BINDING COMPONENT OF ABC TRANSPORTER"/>
    <property type="match status" value="1"/>
</dbReference>
<dbReference type="Gene3D" id="3.10.105.10">
    <property type="entry name" value="Dipeptide-binding Protein, Domain 3"/>
    <property type="match status" value="1"/>
</dbReference>
<dbReference type="PIRSF" id="PIRSF002741">
    <property type="entry name" value="MppA"/>
    <property type="match status" value="1"/>
</dbReference>
<dbReference type="EMBL" id="SNXC01000012">
    <property type="protein sequence ID" value="TDO97502.1"/>
    <property type="molecule type" value="Genomic_DNA"/>
</dbReference>
<dbReference type="PANTHER" id="PTHR30290:SF10">
    <property type="entry name" value="PERIPLASMIC OLIGOPEPTIDE-BINDING PROTEIN-RELATED"/>
    <property type="match status" value="1"/>
</dbReference>
<protein>
    <submittedName>
        <fullName evidence="7">Oligopeptide transport system substrate-binding protein</fullName>
    </submittedName>
</protein>
<evidence type="ECO:0000256" key="3">
    <source>
        <dbReference type="ARBA" id="ARBA00022448"/>
    </source>
</evidence>
<keyword evidence="3" id="KW-0813">Transport</keyword>
<evidence type="ECO:0000256" key="2">
    <source>
        <dbReference type="ARBA" id="ARBA00005695"/>
    </source>
</evidence>
<dbReference type="InterPro" id="IPR039424">
    <property type="entry name" value="SBP_5"/>
</dbReference>
<dbReference type="PROSITE" id="PS01040">
    <property type="entry name" value="SBP_BACTERIAL_5"/>
    <property type="match status" value="1"/>
</dbReference>
<evidence type="ECO:0000256" key="4">
    <source>
        <dbReference type="ARBA" id="ARBA00022729"/>
    </source>
</evidence>
<dbReference type="GO" id="GO:0015833">
    <property type="term" value="P:peptide transport"/>
    <property type="evidence" value="ECO:0007669"/>
    <property type="project" value="TreeGrafter"/>
</dbReference>
<dbReference type="FunFam" id="3.90.76.10:FF:000001">
    <property type="entry name" value="Oligopeptide ABC transporter substrate-binding protein"/>
    <property type="match status" value="1"/>
</dbReference>
<feature type="chain" id="PRO_5020535055" evidence="5">
    <location>
        <begin position="25"/>
        <end position="540"/>
    </location>
</feature>
<evidence type="ECO:0000259" key="6">
    <source>
        <dbReference type="Pfam" id="PF00496"/>
    </source>
</evidence>
<comment type="similarity">
    <text evidence="2">Belongs to the bacterial solute-binding protein 5 family.</text>
</comment>
<keyword evidence="8" id="KW-1185">Reference proteome</keyword>
<reference evidence="7 8" key="1">
    <citation type="submission" date="2019-03" db="EMBL/GenBank/DDBJ databases">
        <title>Genomic Encyclopedia of Type Strains, Phase III (KMG-III): the genomes of soil and plant-associated and newly described type strains.</title>
        <authorList>
            <person name="Whitman W."/>
        </authorList>
    </citation>
    <scope>NUCLEOTIDE SEQUENCE [LARGE SCALE GENOMIC DNA]</scope>
    <source>
        <strain evidence="7 8">CECT 7378</strain>
    </source>
</reference>
<name>A0A4V3CGG0_9GAMM</name>
<dbReference type="CDD" id="cd08504">
    <property type="entry name" value="PBP2_OppA"/>
    <property type="match status" value="1"/>
</dbReference>
<dbReference type="Pfam" id="PF00496">
    <property type="entry name" value="SBP_bac_5"/>
    <property type="match status" value="1"/>
</dbReference>
<dbReference type="Gene3D" id="3.90.76.10">
    <property type="entry name" value="Dipeptide-binding Protein, Domain 1"/>
    <property type="match status" value="1"/>
</dbReference>
<gene>
    <name evidence="7" type="ORF">DFP79_2323</name>
</gene>
<keyword evidence="4 5" id="KW-0732">Signal</keyword>
<dbReference type="GO" id="GO:1904680">
    <property type="term" value="F:peptide transmembrane transporter activity"/>
    <property type="evidence" value="ECO:0007669"/>
    <property type="project" value="TreeGrafter"/>
</dbReference>
<proteinExistence type="inferred from homology"/>
<dbReference type="InterPro" id="IPR030678">
    <property type="entry name" value="Peptide/Ni-bd"/>
</dbReference>
<feature type="domain" description="Solute-binding protein family 5" evidence="6">
    <location>
        <begin position="80"/>
        <end position="463"/>
    </location>
</feature>
<dbReference type="Proteomes" id="UP000294656">
    <property type="component" value="Unassembled WGS sequence"/>
</dbReference>
<evidence type="ECO:0000256" key="1">
    <source>
        <dbReference type="ARBA" id="ARBA00004196"/>
    </source>
</evidence>
<dbReference type="InterPro" id="IPR000914">
    <property type="entry name" value="SBP_5_dom"/>
</dbReference>
<accession>A0A4V3CGG0</accession>
<dbReference type="OrthoDB" id="9801912at2"/>
<dbReference type="SUPFAM" id="SSF53850">
    <property type="entry name" value="Periplasmic binding protein-like II"/>
    <property type="match status" value="1"/>
</dbReference>